<dbReference type="SUPFAM" id="SSF50475">
    <property type="entry name" value="FMN-binding split barrel"/>
    <property type="match status" value="1"/>
</dbReference>
<accession>A0A7G9T5Z0</accession>
<gene>
    <name evidence="2" type="ORF">H9L19_01020</name>
</gene>
<dbReference type="AlphaFoldDB" id="A0A7G9T5Z0"/>
<proteinExistence type="predicted"/>
<feature type="domain" description="Pyridoxamine 5'-phosphate oxidase N-terminal" evidence="1">
    <location>
        <begin position="12"/>
        <end position="129"/>
    </location>
</feature>
<evidence type="ECO:0000259" key="1">
    <source>
        <dbReference type="Pfam" id="PF01243"/>
    </source>
</evidence>
<dbReference type="Gene3D" id="2.30.110.10">
    <property type="entry name" value="Electron Transport, Fmn-binding Protein, Chain A"/>
    <property type="match status" value="1"/>
</dbReference>
<evidence type="ECO:0000313" key="2">
    <source>
        <dbReference type="EMBL" id="QNN75515.1"/>
    </source>
</evidence>
<organism evidence="2 3">
    <name type="scientific">Weissella diestrammenae</name>
    <dbReference type="NCBI Taxonomy" id="1162633"/>
    <lineage>
        <taxon>Bacteria</taxon>
        <taxon>Bacillati</taxon>
        <taxon>Bacillota</taxon>
        <taxon>Bacilli</taxon>
        <taxon>Lactobacillales</taxon>
        <taxon>Lactobacillaceae</taxon>
        <taxon>Weissella</taxon>
    </lineage>
</organism>
<dbReference type="Proteomes" id="UP000515800">
    <property type="component" value="Chromosome"/>
</dbReference>
<dbReference type="KEGG" id="wdi:H9L19_01020"/>
<sequence>MEQTSISTKKLCEKYLRGSHILNLATSSQNRPSNRDMFYIVPTDFTQTIYVMTPTNAQKLIEIEDNPYVAFSTEPTKEDQGVVTSNTAMIARSNLSFNDVAHLVAKQVPEWENQVGKGRDNFVVLAITFPTAKIFGKQGIESIVL</sequence>
<reference evidence="2 3" key="1">
    <citation type="submission" date="2020-08" db="EMBL/GenBank/DDBJ databases">
        <title>Genome sequence of Weissella diestrammenae KACC 16890T.</title>
        <authorList>
            <person name="Hyun D.-W."/>
            <person name="Bae J.-W."/>
        </authorList>
    </citation>
    <scope>NUCLEOTIDE SEQUENCE [LARGE SCALE GENOMIC DNA]</scope>
    <source>
        <strain evidence="2 3">KACC 16890</strain>
    </source>
</reference>
<dbReference type="EMBL" id="CP060724">
    <property type="protein sequence ID" value="QNN75515.1"/>
    <property type="molecule type" value="Genomic_DNA"/>
</dbReference>
<dbReference type="InterPro" id="IPR012349">
    <property type="entry name" value="Split_barrel_FMN-bd"/>
</dbReference>
<name>A0A7G9T5Z0_9LACO</name>
<dbReference type="RefSeq" id="WP_187529347.1">
    <property type="nucleotide sequence ID" value="NZ_CP060724.1"/>
</dbReference>
<protein>
    <submittedName>
        <fullName evidence="2">Pyridoxamine 5'-phosphate oxidase family protein</fullName>
    </submittedName>
</protein>
<evidence type="ECO:0000313" key="3">
    <source>
        <dbReference type="Proteomes" id="UP000515800"/>
    </source>
</evidence>
<dbReference type="InterPro" id="IPR011576">
    <property type="entry name" value="Pyridox_Oxase_N"/>
</dbReference>
<dbReference type="Pfam" id="PF01243">
    <property type="entry name" value="PNPOx_N"/>
    <property type="match status" value="1"/>
</dbReference>
<keyword evidence="3" id="KW-1185">Reference proteome</keyword>